<comment type="caution">
    <text evidence="1">The sequence shown here is derived from an EMBL/GenBank/DDBJ whole genome shotgun (WGS) entry which is preliminary data.</text>
</comment>
<keyword evidence="2" id="KW-1185">Reference proteome</keyword>
<proteinExistence type="predicted"/>
<protein>
    <submittedName>
        <fullName evidence="1">M23 family metallopeptidase</fullName>
    </submittedName>
</protein>
<organism evidence="1 2">
    <name type="scientific">Nonomuraea guangzhouensis</name>
    <dbReference type="NCBI Taxonomy" id="1291555"/>
    <lineage>
        <taxon>Bacteria</taxon>
        <taxon>Bacillati</taxon>
        <taxon>Actinomycetota</taxon>
        <taxon>Actinomycetes</taxon>
        <taxon>Streptosporangiales</taxon>
        <taxon>Streptosporangiaceae</taxon>
        <taxon>Nonomuraea</taxon>
    </lineage>
</organism>
<gene>
    <name evidence="1" type="ORF">ACFSJ0_18920</name>
</gene>
<dbReference type="RefSeq" id="WP_219533018.1">
    <property type="nucleotide sequence ID" value="NZ_JAHKRM010000016.1"/>
</dbReference>
<sequence>MKLSGLAVAGDTLLFSLGTASSPRRTRGFGNLVKIDLGGRYATSYAHLNSFSVNAAPVTAAAAGSIVYNSPSEHCGS</sequence>
<accession>A0ABW4G9E7</accession>
<reference evidence="2" key="1">
    <citation type="journal article" date="2019" name="Int. J. Syst. Evol. Microbiol.">
        <title>The Global Catalogue of Microorganisms (GCM) 10K type strain sequencing project: providing services to taxonomists for standard genome sequencing and annotation.</title>
        <authorList>
            <consortium name="The Broad Institute Genomics Platform"/>
            <consortium name="The Broad Institute Genome Sequencing Center for Infectious Disease"/>
            <person name="Wu L."/>
            <person name="Ma J."/>
        </authorList>
    </citation>
    <scope>NUCLEOTIDE SEQUENCE [LARGE SCALE GENOMIC DNA]</scope>
    <source>
        <strain evidence="2">CGMCC 1.15399</strain>
    </source>
</reference>
<dbReference type="Proteomes" id="UP001597097">
    <property type="component" value="Unassembled WGS sequence"/>
</dbReference>
<name>A0ABW4G9E7_9ACTN</name>
<evidence type="ECO:0000313" key="2">
    <source>
        <dbReference type="Proteomes" id="UP001597097"/>
    </source>
</evidence>
<evidence type="ECO:0000313" key="1">
    <source>
        <dbReference type="EMBL" id="MFD1539136.1"/>
    </source>
</evidence>
<dbReference type="EMBL" id="JBHUCM010000016">
    <property type="protein sequence ID" value="MFD1539136.1"/>
    <property type="molecule type" value="Genomic_DNA"/>
</dbReference>